<evidence type="ECO:0000259" key="2">
    <source>
        <dbReference type="Pfam" id="PF20478"/>
    </source>
</evidence>
<name>A0A6S7JQ80_PARCT</name>
<dbReference type="OrthoDB" id="5985950at2759"/>
<reference evidence="3" key="1">
    <citation type="submission" date="2020-04" db="EMBL/GenBank/DDBJ databases">
        <authorList>
            <person name="Alioto T."/>
            <person name="Alioto T."/>
            <person name="Gomez Garrido J."/>
        </authorList>
    </citation>
    <scope>NUCLEOTIDE SEQUENCE</scope>
    <source>
        <strain evidence="3">A484AB</strain>
    </source>
</reference>
<feature type="domain" description="P2X purinoreceptor 7 intracellular" evidence="2">
    <location>
        <begin position="40"/>
        <end position="192"/>
    </location>
</feature>
<sequence length="195" mass="22636">MEAANEKDLKGYEIQPYMFEPNPDDEIESEDSDCESTSTEDNPNEEFEGINSWRLTTLQWCKCGQCQIMTKTIESFCCHEKAVEYDEYDAKLISAQNQGLTCISLLPAFVQNMLSQDVLEVDVAQYLEDNSPHDDDDLARTHKLYRLSAYRRCSRWIFQILGKKCRRVFPSCIYTCIRKKFASPDGLYTHFKFAS</sequence>
<dbReference type="Pfam" id="PF20478">
    <property type="entry name" value="P2RX7_C"/>
    <property type="match status" value="1"/>
</dbReference>
<accession>A0A6S7JQ80</accession>
<keyword evidence="4" id="KW-1185">Reference proteome</keyword>
<dbReference type="InterPro" id="IPR046815">
    <property type="entry name" value="P2RX7_C"/>
</dbReference>
<dbReference type="EMBL" id="CACRXK020017532">
    <property type="protein sequence ID" value="CAB4031320.1"/>
    <property type="molecule type" value="Genomic_DNA"/>
</dbReference>
<evidence type="ECO:0000313" key="4">
    <source>
        <dbReference type="Proteomes" id="UP001152795"/>
    </source>
</evidence>
<dbReference type="AlphaFoldDB" id="A0A6S7JQ80"/>
<feature type="compositionally biased region" description="Acidic residues" evidence="1">
    <location>
        <begin position="22"/>
        <end position="34"/>
    </location>
</feature>
<protein>
    <recommendedName>
        <fullName evidence="2">P2X purinoreceptor 7 intracellular domain-containing protein</fullName>
    </recommendedName>
</protein>
<evidence type="ECO:0000256" key="1">
    <source>
        <dbReference type="SAM" id="MobiDB-lite"/>
    </source>
</evidence>
<feature type="region of interest" description="Disordered" evidence="1">
    <location>
        <begin position="1"/>
        <end position="46"/>
    </location>
</feature>
<proteinExistence type="predicted"/>
<gene>
    <name evidence="3" type="ORF">PACLA_8A085682</name>
</gene>
<dbReference type="PANTHER" id="PTHR36981">
    <property type="entry name" value="ZGC:195170"/>
    <property type="match status" value="1"/>
</dbReference>
<comment type="caution">
    <text evidence="3">The sequence shown here is derived from an EMBL/GenBank/DDBJ whole genome shotgun (WGS) entry which is preliminary data.</text>
</comment>
<feature type="compositionally biased region" description="Basic and acidic residues" evidence="1">
    <location>
        <begin position="1"/>
        <end position="11"/>
    </location>
</feature>
<dbReference type="PANTHER" id="PTHR36981:SF1">
    <property type="entry name" value="P2X PURINORECEPTOR 7 INTRACELLULAR DOMAIN-CONTAINING PROTEIN"/>
    <property type="match status" value="1"/>
</dbReference>
<dbReference type="Proteomes" id="UP001152795">
    <property type="component" value="Unassembled WGS sequence"/>
</dbReference>
<organism evidence="3 4">
    <name type="scientific">Paramuricea clavata</name>
    <name type="common">Red gorgonian</name>
    <name type="synonym">Violescent sea-whip</name>
    <dbReference type="NCBI Taxonomy" id="317549"/>
    <lineage>
        <taxon>Eukaryota</taxon>
        <taxon>Metazoa</taxon>
        <taxon>Cnidaria</taxon>
        <taxon>Anthozoa</taxon>
        <taxon>Octocorallia</taxon>
        <taxon>Malacalcyonacea</taxon>
        <taxon>Plexauridae</taxon>
        <taxon>Paramuricea</taxon>
    </lineage>
</organism>
<evidence type="ECO:0000313" key="3">
    <source>
        <dbReference type="EMBL" id="CAB4031320.1"/>
    </source>
</evidence>